<dbReference type="PANTHER" id="PTHR37422:SF17">
    <property type="entry name" value="O-ANTIGEN LIGASE"/>
    <property type="match status" value="1"/>
</dbReference>
<dbReference type="InterPro" id="IPR007016">
    <property type="entry name" value="O-antigen_ligase-rel_domated"/>
</dbReference>
<evidence type="ECO:0000259" key="6">
    <source>
        <dbReference type="Pfam" id="PF04932"/>
    </source>
</evidence>
<dbReference type="Pfam" id="PF04932">
    <property type="entry name" value="Wzy_C"/>
    <property type="match status" value="1"/>
</dbReference>
<comment type="subcellular location">
    <subcellularLocation>
        <location evidence="1">Membrane</location>
        <topology evidence="1">Multi-pass membrane protein</topology>
    </subcellularLocation>
</comment>
<organism evidence="7">
    <name type="scientific">marine sediment metagenome</name>
    <dbReference type="NCBI Taxonomy" id="412755"/>
    <lineage>
        <taxon>unclassified sequences</taxon>
        <taxon>metagenomes</taxon>
        <taxon>ecological metagenomes</taxon>
    </lineage>
</organism>
<feature type="transmembrane region" description="Helical" evidence="5">
    <location>
        <begin position="52"/>
        <end position="72"/>
    </location>
</feature>
<evidence type="ECO:0000256" key="3">
    <source>
        <dbReference type="ARBA" id="ARBA00022989"/>
    </source>
</evidence>
<feature type="transmembrane region" description="Helical" evidence="5">
    <location>
        <begin position="139"/>
        <end position="162"/>
    </location>
</feature>
<evidence type="ECO:0000256" key="2">
    <source>
        <dbReference type="ARBA" id="ARBA00022692"/>
    </source>
</evidence>
<feature type="non-terminal residue" evidence="7">
    <location>
        <position position="1"/>
    </location>
</feature>
<dbReference type="AlphaFoldDB" id="X1MDP6"/>
<comment type="caution">
    <text evidence="7">The sequence shown here is derived from an EMBL/GenBank/DDBJ whole genome shotgun (WGS) entry which is preliminary data.</text>
</comment>
<keyword evidence="3 5" id="KW-1133">Transmembrane helix</keyword>
<evidence type="ECO:0000256" key="4">
    <source>
        <dbReference type="ARBA" id="ARBA00023136"/>
    </source>
</evidence>
<feature type="transmembrane region" description="Helical" evidence="5">
    <location>
        <begin position="174"/>
        <end position="191"/>
    </location>
</feature>
<proteinExistence type="predicted"/>
<protein>
    <recommendedName>
        <fullName evidence="6">O-antigen ligase-related domain-containing protein</fullName>
    </recommendedName>
</protein>
<name>X1MDP6_9ZZZZ</name>
<dbReference type="PANTHER" id="PTHR37422">
    <property type="entry name" value="TEICHURONIC ACID BIOSYNTHESIS PROTEIN TUAE"/>
    <property type="match status" value="1"/>
</dbReference>
<keyword evidence="4 5" id="KW-0472">Membrane</keyword>
<feature type="transmembrane region" description="Helical" evidence="5">
    <location>
        <begin position="14"/>
        <end position="43"/>
    </location>
</feature>
<evidence type="ECO:0000256" key="1">
    <source>
        <dbReference type="ARBA" id="ARBA00004141"/>
    </source>
</evidence>
<accession>X1MDP6</accession>
<keyword evidence="2 5" id="KW-0812">Transmembrane</keyword>
<sequence>ASLLFYTDKFSGKFFFFIALVGVTLSFSRMGIILIVILIIIYLSQRIRLKNVIVICTILSIIIIGMYVFNFFDNYHQYPLVYNILYRFETGGTTRLSIIHCYFKDIVNIYNLLFGLGFQNFEYALEEQTGLFLVAHNQYVQMIADMGIIGLSPLLILIFIFIKKYKLKLLSKKNPFLFPFIIIVFGNMSLLNTYTEYIYLFYGLYIGFIIEKLNREVKS</sequence>
<dbReference type="GO" id="GO:0016020">
    <property type="term" value="C:membrane"/>
    <property type="evidence" value="ECO:0007669"/>
    <property type="project" value="UniProtKB-SubCell"/>
</dbReference>
<evidence type="ECO:0000256" key="5">
    <source>
        <dbReference type="SAM" id="Phobius"/>
    </source>
</evidence>
<reference evidence="7" key="1">
    <citation type="journal article" date="2014" name="Front. Microbiol.">
        <title>High frequency of phylogenetically diverse reductive dehalogenase-homologous genes in deep subseafloor sedimentary metagenomes.</title>
        <authorList>
            <person name="Kawai M."/>
            <person name="Futagami T."/>
            <person name="Toyoda A."/>
            <person name="Takaki Y."/>
            <person name="Nishi S."/>
            <person name="Hori S."/>
            <person name="Arai W."/>
            <person name="Tsubouchi T."/>
            <person name="Morono Y."/>
            <person name="Uchiyama I."/>
            <person name="Ito T."/>
            <person name="Fujiyama A."/>
            <person name="Inagaki F."/>
            <person name="Takami H."/>
        </authorList>
    </citation>
    <scope>NUCLEOTIDE SEQUENCE</scope>
    <source>
        <strain evidence="7">Expedition CK06-06</strain>
    </source>
</reference>
<feature type="domain" description="O-antigen ligase-related" evidence="6">
    <location>
        <begin position="14"/>
        <end position="152"/>
    </location>
</feature>
<dbReference type="InterPro" id="IPR051533">
    <property type="entry name" value="WaaL-like"/>
</dbReference>
<gene>
    <name evidence="7" type="ORF">S06H3_20751</name>
</gene>
<dbReference type="EMBL" id="BARV01010792">
    <property type="protein sequence ID" value="GAI16216.1"/>
    <property type="molecule type" value="Genomic_DNA"/>
</dbReference>
<evidence type="ECO:0000313" key="7">
    <source>
        <dbReference type="EMBL" id="GAI16216.1"/>
    </source>
</evidence>